<dbReference type="RefSeq" id="WP_209889916.1">
    <property type="nucleotide sequence ID" value="NZ_BAAAJV010000005.1"/>
</dbReference>
<feature type="region of interest" description="Disordered" evidence="1">
    <location>
        <begin position="144"/>
        <end position="169"/>
    </location>
</feature>
<comment type="caution">
    <text evidence="2">The sequence shown here is derived from an EMBL/GenBank/DDBJ whole genome shotgun (WGS) entry which is preliminary data.</text>
</comment>
<evidence type="ECO:0000313" key="2">
    <source>
        <dbReference type="EMBL" id="MBP2408856.1"/>
    </source>
</evidence>
<organism evidence="2 3">
    <name type="scientific">Brachybacterium fresconis</name>
    <dbReference type="NCBI Taxonomy" id="173363"/>
    <lineage>
        <taxon>Bacteria</taxon>
        <taxon>Bacillati</taxon>
        <taxon>Actinomycetota</taxon>
        <taxon>Actinomycetes</taxon>
        <taxon>Micrococcales</taxon>
        <taxon>Dermabacteraceae</taxon>
        <taxon>Brachybacterium</taxon>
    </lineage>
</organism>
<dbReference type="EMBL" id="JAGIOC010000001">
    <property type="protein sequence ID" value="MBP2408856.1"/>
    <property type="molecule type" value="Genomic_DNA"/>
</dbReference>
<accession>A0ABS4YJ77</accession>
<name>A0ABS4YJ77_9MICO</name>
<gene>
    <name evidence="2" type="ORF">JOF44_001759</name>
</gene>
<reference evidence="2 3" key="1">
    <citation type="submission" date="2021-03" db="EMBL/GenBank/DDBJ databases">
        <title>Sequencing the genomes of 1000 actinobacteria strains.</title>
        <authorList>
            <person name="Klenk H.-P."/>
        </authorList>
    </citation>
    <scope>NUCLEOTIDE SEQUENCE [LARGE SCALE GENOMIC DNA]</scope>
    <source>
        <strain evidence="2 3">DSM 14564</strain>
    </source>
</reference>
<keyword evidence="3" id="KW-1185">Reference proteome</keyword>
<dbReference type="Proteomes" id="UP000698222">
    <property type="component" value="Unassembled WGS sequence"/>
</dbReference>
<sequence>MSALPTGPPPQIAGQDETHARIHALLSAATAALLEEQSGLLGFEDHRPQRDRSSGVSWRGMETFCHVSALLASSGAPGRADAGAARLLGAADAVATAFGMRRRSESDAHGICGATWTDATGDLLDVIVGVRVAVRAVSAPFLPGSLRPVGSTSPPSPISPLTPPPRRLR</sequence>
<proteinExistence type="predicted"/>
<protein>
    <submittedName>
        <fullName evidence="2">Uncharacterized protein</fullName>
    </submittedName>
</protein>
<evidence type="ECO:0000256" key="1">
    <source>
        <dbReference type="SAM" id="MobiDB-lite"/>
    </source>
</evidence>
<feature type="compositionally biased region" description="Pro residues" evidence="1">
    <location>
        <begin position="154"/>
        <end position="169"/>
    </location>
</feature>
<evidence type="ECO:0000313" key="3">
    <source>
        <dbReference type="Proteomes" id="UP000698222"/>
    </source>
</evidence>